<gene>
    <name evidence="1" type="ORF">GJ700_32530</name>
</gene>
<dbReference type="Proteomes" id="UP000446768">
    <property type="component" value="Unassembled WGS sequence"/>
</dbReference>
<sequence length="209" mass="22520">MVNQEHPEGDKNAPQAPVATPVFTGAARRRFTKAGALAAGAVLTLKSQPGMAANSSGCVFATPSAAGSFAINRSHGPKVGYCNAVSPGYWKEHPTEWPKQPWATTKSMTECYFQKIFPVGRTSQFYNQKLITVIGWGGGDIQDVARHLIAAYLNAMKGYTSPYLTTAKVQEIWTGYNSAGGYKPAGKVWSSSDVSNYIKGTWGEGTMWT</sequence>
<protein>
    <submittedName>
        <fullName evidence="1">Uncharacterized protein</fullName>
    </submittedName>
</protein>
<evidence type="ECO:0000313" key="1">
    <source>
        <dbReference type="EMBL" id="MRV76448.1"/>
    </source>
</evidence>
<accession>A0A7X2IVV4</accession>
<keyword evidence="2" id="KW-1185">Reference proteome</keyword>
<evidence type="ECO:0000313" key="2">
    <source>
        <dbReference type="Proteomes" id="UP000446768"/>
    </source>
</evidence>
<name>A0A7X2IVV4_9BURK</name>
<dbReference type="RefSeq" id="WP_154381949.1">
    <property type="nucleotide sequence ID" value="NZ_WKJJ01000032.1"/>
</dbReference>
<comment type="caution">
    <text evidence="1">The sequence shown here is derived from an EMBL/GenBank/DDBJ whole genome shotgun (WGS) entry which is preliminary data.</text>
</comment>
<dbReference type="AlphaFoldDB" id="A0A7X2IVV4"/>
<reference evidence="1 2" key="1">
    <citation type="submission" date="2019-11" db="EMBL/GenBank/DDBJ databases">
        <title>Novel species isolated from a subtropical stream in China.</title>
        <authorList>
            <person name="Lu H."/>
        </authorList>
    </citation>
    <scope>NUCLEOTIDE SEQUENCE [LARGE SCALE GENOMIC DNA]</scope>
    <source>
        <strain evidence="1 2">FT92W</strain>
    </source>
</reference>
<organism evidence="1 2">
    <name type="scientific">Pseudoduganella rivuli</name>
    <dbReference type="NCBI Taxonomy" id="2666085"/>
    <lineage>
        <taxon>Bacteria</taxon>
        <taxon>Pseudomonadati</taxon>
        <taxon>Pseudomonadota</taxon>
        <taxon>Betaproteobacteria</taxon>
        <taxon>Burkholderiales</taxon>
        <taxon>Oxalobacteraceae</taxon>
        <taxon>Telluria group</taxon>
        <taxon>Pseudoduganella</taxon>
    </lineage>
</organism>
<dbReference type="EMBL" id="WKJJ01000032">
    <property type="protein sequence ID" value="MRV76448.1"/>
    <property type="molecule type" value="Genomic_DNA"/>
</dbReference>
<proteinExistence type="predicted"/>